<organism evidence="6 7">
    <name type="scientific">Paraphoma chrysanthemicola</name>
    <dbReference type="NCBI Taxonomy" id="798071"/>
    <lineage>
        <taxon>Eukaryota</taxon>
        <taxon>Fungi</taxon>
        <taxon>Dikarya</taxon>
        <taxon>Ascomycota</taxon>
        <taxon>Pezizomycotina</taxon>
        <taxon>Dothideomycetes</taxon>
        <taxon>Pleosporomycetidae</taxon>
        <taxon>Pleosporales</taxon>
        <taxon>Pleosporineae</taxon>
        <taxon>Phaeosphaeriaceae</taxon>
        <taxon>Paraphoma</taxon>
    </lineage>
</organism>
<dbReference type="PANTHER" id="PTHR28620">
    <property type="entry name" value="CENTROMERE PROTEIN V"/>
    <property type="match status" value="1"/>
</dbReference>
<comment type="similarity">
    <text evidence="1">Belongs to the Gfa family.</text>
</comment>
<accession>A0A8K0VYG9</accession>
<dbReference type="Gene3D" id="2.170.150.70">
    <property type="match status" value="1"/>
</dbReference>
<dbReference type="PANTHER" id="PTHR28620:SF1">
    <property type="entry name" value="CENP-V_GFA DOMAIN-CONTAINING PROTEIN"/>
    <property type="match status" value="1"/>
</dbReference>
<name>A0A8K0VYG9_9PLEO</name>
<dbReference type="Pfam" id="PF04828">
    <property type="entry name" value="GFA"/>
    <property type="match status" value="1"/>
</dbReference>
<feature type="region of interest" description="Disordered" evidence="4">
    <location>
        <begin position="1"/>
        <end position="20"/>
    </location>
</feature>
<dbReference type="SUPFAM" id="SSF51316">
    <property type="entry name" value="Mss4-like"/>
    <property type="match status" value="1"/>
</dbReference>
<dbReference type="GO" id="GO:0016846">
    <property type="term" value="F:carbon-sulfur lyase activity"/>
    <property type="evidence" value="ECO:0007669"/>
    <property type="project" value="InterPro"/>
</dbReference>
<feature type="compositionally biased region" description="Polar residues" evidence="4">
    <location>
        <begin position="1"/>
        <end position="10"/>
    </location>
</feature>
<keyword evidence="7" id="KW-1185">Reference proteome</keyword>
<dbReference type="Proteomes" id="UP000813461">
    <property type="component" value="Unassembled WGS sequence"/>
</dbReference>
<gene>
    <name evidence="6" type="ORF">FB567DRAFT_51865</name>
</gene>
<proteinExistence type="inferred from homology"/>
<dbReference type="EMBL" id="JAGMVJ010000010">
    <property type="protein sequence ID" value="KAH7086817.1"/>
    <property type="molecule type" value="Genomic_DNA"/>
</dbReference>
<evidence type="ECO:0000256" key="1">
    <source>
        <dbReference type="ARBA" id="ARBA00005495"/>
    </source>
</evidence>
<keyword evidence="3" id="KW-0862">Zinc</keyword>
<comment type="caution">
    <text evidence="6">The sequence shown here is derived from an EMBL/GenBank/DDBJ whole genome shotgun (WGS) entry which is preliminary data.</text>
</comment>
<sequence length="147" mass="16197">MSDTTKTEGSMPTAPDADAPKQTYSASCHCGAFKYTVTASPPLDQAEVMECNCSICTRNGYMFIYPPNENISFTKGDITELRSYTFGPKPKVAHYFCGTCGASCMARSIDPNFFAGITCINVRMFEDVDLKSLKIKFADGKSYKQEE</sequence>
<protein>
    <submittedName>
        <fullName evidence="6">Mss4-like protein</fullName>
    </submittedName>
</protein>
<dbReference type="AlphaFoldDB" id="A0A8K0VYG9"/>
<dbReference type="OrthoDB" id="2993351at2759"/>
<evidence type="ECO:0000256" key="4">
    <source>
        <dbReference type="SAM" id="MobiDB-lite"/>
    </source>
</evidence>
<evidence type="ECO:0000256" key="2">
    <source>
        <dbReference type="ARBA" id="ARBA00022723"/>
    </source>
</evidence>
<evidence type="ECO:0000313" key="6">
    <source>
        <dbReference type="EMBL" id="KAH7086817.1"/>
    </source>
</evidence>
<evidence type="ECO:0000256" key="3">
    <source>
        <dbReference type="ARBA" id="ARBA00022833"/>
    </source>
</evidence>
<dbReference type="GO" id="GO:0046872">
    <property type="term" value="F:metal ion binding"/>
    <property type="evidence" value="ECO:0007669"/>
    <property type="project" value="UniProtKB-KW"/>
</dbReference>
<dbReference type="InterPro" id="IPR006913">
    <property type="entry name" value="CENP-V/GFA"/>
</dbReference>
<dbReference type="PROSITE" id="PS51891">
    <property type="entry name" value="CENP_V_GFA"/>
    <property type="match status" value="1"/>
</dbReference>
<reference evidence="6" key="1">
    <citation type="journal article" date="2021" name="Nat. Commun.">
        <title>Genetic determinants of endophytism in the Arabidopsis root mycobiome.</title>
        <authorList>
            <person name="Mesny F."/>
            <person name="Miyauchi S."/>
            <person name="Thiergart T."/>
            <person name="Pickel B."/>
            <person name="Atanasova L."/>
            <person name="Karlsson M."/>
            <person name="Huettel B."/>
            <person name="Barry K.W."/>
            <person name="Haridas S."/>
            <person name="Chen C."/>
            <person name="Bauer D."/>
            <person name="Andreopoulos W."/>
            <person name="Pangilinan J."/>
            <person name="LaButti K."/>
            <person name="Riley R."/>
            <person name="Lipzen A."/>
            <person name="Clum A."/>
            <person name="Drula E."/>
            <person name="Henrissat B."/>
            <person name="Kohler A."/>
            <person name="Grigoriev I.V."/>
            <person name="Martin F.M."/>
            <person name="Hacquard S."/>
        </authorList>
    </citation>
    <scope>NUCLEOTIDE SEQUENCE</scope>
    <source>
        <strain evidence="6">MPI-SDFR-AT-0120</strain>
    </source>
</reference>
<evidence type="ECO:0000259" key="5">
    <source>
        <dbReference type="PROSITE" id="PS51891"/>
    </source>
</evidence>
<dbReference type="InterPro" id="IPR011057">
    <property type="entry name" value="Mss4-like_sf"/>
</dbReference>
<dbReference type="InterPro" id="IPR052355">
    <property type="entry name" value="CENP-V-like"/>
</dbReference>
<evidence type="ECO:0000313" key="7">
    <source>
        <dbReference type="Proteomes" id="UP000813461"/>
    </source>
</evidence>
<keyword evidence="2" id="KW-0479">Metal-binding</keyword>
<feature type="domain" description="CENP-V/GFA" evidence="5">
    <location>
        <begin position="24"/>
        <end position="144"/>
    </location>
</feature>